<dbReference type="Proteomes" id="UP001392437">
    <property type="component" value="Unassembled WGS sequence"/>
</dbReference>
<evidence type="ECO:0000256" key="1">
    <source>
        <dbReference type="SAM" id="MobiDB-lite"/>
    </source>
</evidence>
<sequence>MPASAFSDSPDLAPEIVCISAEPFTPKPLIADILRTKYCIPGSIFLVEDVEVCNASRSKRWRAIRLMLGDGELCIQALLAAEMHRYVDGGEVAIGSYIKLDAFRLEWLEETTAADPMGKGKEREDTLAAGSGKMPYLVASRLDMVGWNNRLLEMAGAAGLLSDEEELYTQVAGLEASTVAQISEKGEQVMAKKAVVEPMVTDVSLLEELADATDEDDFEEMLVSPQQTAQKRTELATQQQLLQSQSQSPCTLQAAAMASVVDAADSGFSEPPVSEENDVPLAPWLDTDASKPLKLTPLRAIPNLPYKQNWSINVLAVVVTISELQPSTLPPSRQQRQARLAHPSTPKQVHLTVFLDPAEFAPQPGSVVLLLGVKNHRFDGGSLKKYASDRPRQGGRWWFETPRSLRGAMLRGCSGGGT</sequence>
<feature type="region of interest" description="Disordered" evidence="1">
    <location>
        <begin position="265"/>
        <end position="285"/>
    </location>
</feature>
<evidence type="ECO:0000313" key="3">
    <source>
        <dbReference type="Proteomes" id="UP001392437"/>
    </source>
</evidence>
<dbReference type="AlphaFoldDB" id="A0AAW0R991"/>
<gene>
    <name evidence="2" type="ORF">PG999_002755</name>
</gene>
<accession>A0AAW0R991</accession>
<comment type="caution">
    <text evidence="2">The sequence shown here is derived from an EMBL/GenBank/DDBJ whole genome shotgun (WGS) entry which is preliminary data.</text>
</comment>
<dbReference type="EMBL" id="JAQQWP010000002">
    <property type="protein sequence ID" value="KAK8130375.1"/>
    <property type="molecule type" value="Genomic_DNA"/>
</dbReference>
<proteinExistence type="predicted"/>
<keyword evidence="3" id="KW-1185">Reference proteome</keyword>
<evidence type="ECO:0000313" key="2">
    <source>
        <dbReference type="EMBL" id="KAK8130375.1"/>
    </source>
</evidence>
<organism evidence="2 3">
    <name type="scientific">Apiospora kogelbergensis</name>
    <dbReference type="NCBI Taxonomy" id="1337665"/>
    <lineage>
        <taxon>Eukaryota</taxon>
        <taxon>Fungi</taxon>
        <taxon>Dikarya</taxon>
        <taxon>Ascomycota</taxon>
        <taxon>Pezizomycotina</taxon>
        <taxon>Sordariomycetes</taxon>
        <taxon>Xylariomycetidae</taxon>
        <taxon>Amphisphaeriales</taxon>
        <taxon>Apiosporaceae</taxon>
        <taxon>Apiospora</taxon>
    </lineage>
</organism>
<reference evidence="2 3" key="1">
    <citation type="submission" date="2023-01" db="EMBL/GenBank/DDBJ databases">
        <title>Analysis of 21 Apiospora genomes using comparative genomics revels a genus with tremendous synthesis potential of carbohydrate active enzymes and secondary metabolites.</title>
        <authorList>
            <person name="Sorensen T."/>
        </authorList>
    </citation>
    <scope>NUCLEOTIDE SEQUENCE [LARGE SCALE GENOMIC DNA]</scope>
    <source>
        <strain evidence="2 3">CBS 117206</strain>
    </source>
</reference>
<protein>
    <submittedName>
        <fullName evidence="2">Uncharacterized protein</fullName>
    </submittedName>
</protein>
<name>A0AAW0R991_9PEZI</name>